<gene>
    <name evidence="2" type="ORF">ACD_80C00086G0003</name>
</gene>
<evidence type="ECO:0000313" key="2">
    <source>
        <dbReference type="EMBL" id="EKD25305.1"/>
    </source>
</evidence>
<organism evidence="2">
    <name type="scientific">uncultured bacterium</name>
    <name type="common">gcode 4</name>
    <dbReference type="NCBI Taxonomy" id="1234023"/>
    <lineage>
        <taxon>Bacteria</taxon>
        <taxon>environmental samples</taxon>
    </lineage>
</organism>
<feature type="transmembrane region" description="Helical" evidence="1">
    <location>
        <begin position="92"/>
        <end position="112"/>
    </location>
</feature>
<keyword evidence="1" id="KW-0472">Membrane</keyword>
<reference evidence="2" key="1">
    <citation type="journal article" date="2012" name="Science">
        <title>Fermentation, hydrogen, and sulfur metabolism in multiple uncultivated bacterial phyla.</title>
        <authorList>
            <person name="Wrighton K.C."/>
            <person name="Thomas B.C."/>
            <person name="Sharon I."/>
            <person name="Miller C.S."/>
            <person name="Castelle C.J."/>
            <person name="VerBerkmoes N.C."/>
            <person name="Wilkins M.J."/>
            <person name="Hettich R.L."/>
            <person name="Lipton M.S."/>
            <person name="Williams K.H."/>
            <person name="Long P.E."/>
            <person name="Banfield J.F."/>
        </authorList>
    </citation>
    <scope>NUCLEOTIDE SEQUENCE [LARGE SCALE GENOMIC DNA]</scope>
</reference>
<evidence type="ECO:0000256" key="1">
    <source>
        <dbReference type="SAM" id="Phobius"/>
    </source>
</evidence>
<keyword evidence="1" id="KW-0812">Transmembrane</keyword>
<name>K1X561_9BACT</name>
<keyword evidence="1" id="KW-1133">Transmembrane helix</keyword>
<sequence length="142" mass="16830">MYFFVSLCEGRNPEGRGIFLLSLNPPVLRTTPPLTKEDKIKNIKKNPHFFCGLYYLLFIFSLCWCFCGDSNRGRYPGILFHKNNRILKYFSLRIYVCWFFQLRFEGILSAFVKCSLPKSDQCPCSLSLISWLFFSWDYLIEM</sequence>
<comment type="caution">
    <text evidence="2">The sequence shown here is derived from an EMBL/GenBank/DDBJ whole genome shotgun (WGS) entry which is preliminary data.</text>
</comment>
<accession>K1X561</accession>
<protein>
    <submittedName>
        <fullName evidence="2">Uncharacterized protein</fullName>
    </submittedName>
</protein>
<dbReference type="AlphaFoldDB" id="K1X561"/>
<dbReference type="EMBL" id="AMFJ01036093">
    <property type="protein sequence ID" value="EKD25305.1"/>
    <property type="molecule type" value="Genomic_DNA"/>
</dbReference>
<proteinExistence type="predicted"/>
<feature type="transmembrane region" description="Helical" evidence="1">
    <location>
        <begin position="52"/>
        <end position="71"/>
    </location>
</feature>